<dbReference type="EMBL" id="BAABGY010000002">
    <property type="protein sequence ID" value="GAA4321696.1"/>
    <property type="molecule type" value="Genomic_DNA"/>
</dbReference>
<dbReference type="PANTHER" id="PTHR30026">
    <property type="entry name" value="OUTER MEMBRANE PROTEIN TOLC"/>
    <property type="match status" value="1"/>
</dbReference>
<gene>
    <name evidence="7" type="ORF">GCM10023184_07660</name>
</gene>
<comment type="caution">
    <text evidence="7">The sequence shown here is derived from an EMBL/GenBank/DDBJ whole genome shotgun (WGS) entry which is preliminary data.</text>
</comment>
<dbReference type="PANTHER" id="PTHR30026:SF20">
    <property type="entry name" value="OUTER MEMBRANE PROTEIN TOLC"/>
    <property type="match status" value="1"/>
</dbReference>
<keyword evidence="3" id="KW-0812">Transmembrane</keyword>
<proteinExistence type="predicted"/>
<dbReference type="SUPFAM" id="SSF56954">
    <property type="entry name" value="Outer membrane efflux proteins (OEP)"/>
    <property type="match status" value="1"/>
</dbReference>
<protein>
    <recommendedName>
        <fullName evidence="9">TolC family protein</fullName>
    </recommendedName>
</protein>
<sequence length="388" mass="43591">MRPFLFLLFLSMWLRASGQQVLPPDTAVARALANSRNLRAAELTVTQQQQLLRGAAELQNPQVTFEVTPYEPLLIGVQQNFSLPGVYRGRRALQSERIRGAQLQLRGAQYDLKRDVRLSYLQLQYFSERIRLLAVQDSIYGAIRESARRFFAAGQINKLEELNAVTQADKVHNEWERARADLAAELELFRFYTALRDTFVVAPLGAEVISLGGDTAQGNVQQQLLAQQVAIAQRELALQRAEQGPQFYAGPLFPTTRDAERPLGLQAGITVPVWRRQNRSRMAAAQSGIESAQALQALERERLNARYRQALASLARERRTLGYYHTTALGQAAAIIEVSRRLFAGGELNYIESLRNLIAAFDIQTGYLEAQRAYNEAVIEVNYLNGSL</sequence>
<keyword evidence="4" id="KW-0472">Membrane</keyword>
<accession>A0ABP8GCV2</accession>
<evidence type="ECO:0000256" key="4">
    <source>
        <dbReference type="ARBA" id="ARBA00023136"/>
    </source>
</evidence>
<evidence type="ECO:0000256" key="1">
    <source>
        <dbReference type="ARBA" id="ARBA00004442"/>
    </source>
</evidence>
<comment type="subcellular location">
    <subcellularLocation>
        <location evidence="1">Cell outer membrane</location>
    </subcellularLocation>
</comment>
<evidence type="ECO:0000256" key="3">
    <source>
        <dbReference type="ARBA" id="ARBA00022692"/>
    </source>
</evidence>
<feature type="chain" id="PRO_5047283260" description="TolC family protein" evidence="6">
    <location>
        <begin position="17"/>
        <end position="388"/>
    </location>
</feature>
<evidence type="ECO:0008006" key="9">
    <source>
        <dbReference type="Google" id="ProtNLM"/>
    </source>
</evidence>
<dbReference type="Proteomes" id="UP001501725">
    <property type="component" value="Unassembled WGS sequence"/>
</dbReference>
<dbReference type="RefSeq" id="WP_345253536.1">
    <property type="nucleotide sequence ID" value="NZ_BAABGY010000002.1"/>
</dbReference>
<evidence type="ECO:0000256" key="6">
    <source>
        <dbReference type="SAM" id="SignalP"/>
    </source>
</evidence>
<reference evidence="8" key="1">
    <citation type="journal article" date="2019" name="Int. J. Syst. Evol. Microbiol.">
        <title>The Global Catalogue of Microorganisms (GCM) 10K type strain sequencing project: providing services to taxonomists for standard genome sequencing and annotation.</title>
        <authorList>
            <consortium name="The Broad Institute Genomics Platform"/>
            <consortium name="The Broad Institute Genome Sequencing Center for Infectious Disease"/>
            <person name="Wu L."/>
            <person name="Ma J."/>
        </authorList>
    </citation>
    <scope>NUCLEOTIDE SEQUENCE [LARGE SCALE GENOMIC DNA]</scope>
    <source>
        <strain evidence="8">JCM 17919</strain>
    </source>
</reference>
<dbReference type="Gene3D" id="1.20.1600.10">
    <property type="entry name" value="Outer membrane efflux proteins (OEP)"/>
    <property type="match status" value="1"/>
</dbReference>
<keyword evidence="5" id="KW-0998">Cell outer membrane</keyword>
<feature type="signal peptide" evidence="6">
    <location>
        <begin position="1"/>
        <end position="16"/>
    </location>
</feature>
<name>A0ABP8GCV2_9BACT</name>
<organism evidence="7 8">
    <name type="scientific">Flaviaesturariibacter amylovorans</name>
    <dbReference type="NCBI Taxonomy" id="1084520"/>
    <lineage>
        <taxon>Bacteria</taxon>
        <taxon>Pseudomonadati</taxon>
        <taxon>Bacteroidota</taxon>
        <taxon>Chitinophagia</taxon>
        <taxon>Chitinophagales</taxon>
        <taxon>Chitinophagaceae</taxon>
        <taxon>Flaviaestuariibacter</taxon>
    </lineage>
</organism>
<evidence type="ECO:0000313" key="7">
    <source>
        <dbReference type="EMBL" id="GAA4321696.1"/>
    </source>
</evidence>
<keyword evidence="6" id="KW-0732">Signal</keyword>
<keyword evidence="2" id="KW-1134">Transmembrane beta strand</keyword>
<evidence type="ECO:0000256" key="5">
    <source>
        <dbReference type="ARBA" id="ARBA00023237"/>
    </source>
</evidence>
<evidence type="ECO:0000313" key="8">
    <source>
        <dbReference type="Proteomes" id="UP001501725"/>
    </source>
</evidence>
<keyword evidence="8" id="KW-1185">Reference proteome</keyword>
<evidence type="ECO:0000256" key="2">
    <source>
        <dbReference type="ARBA" id="ARBA00022452"/>
    </source>
</evidence>
<dbReference type="InterPro" id="IPR051906">
    <property type="entry name" value="TolC-like"/>
</dbReference>